<dbReference type="InterPro" id="IPR013324">
    <property type="entry name" value="RNA_pol_sigma_r3/r4-like"/>
</dbReference>
<evidence type="ECO:0000256" key="1">
    <source>
        <dbReference type="ARBA" id="ARBA00023015"/>
    </source>
</evidence>
<dbReference type="PANTHER" id="PTHR34236">
    <property type="entry name" value="DIMETHYL SULFOXIDE REDUCTASE TRANSCRIPTIONAL ACTIVATOR"/>
    <property type="match status" value="1"/>
</dbReference>
<evidence type="ECO:0000259" key="4">
    <source>
        <dbReference type="Pfam" id="PF15915"/>
    </source>
</evidence>
<proteinExistence type="predicted"/>
<dbReference type="AlphaFoldDB" id="A0A1M6NK74"/>
<dbReference type="Pfam" id="PF04967">
    <property type="entry name" value="HTH_10"/>
    <property type="match status" value="1"/>
</dbReference>
<protein>
    <submittedName>
        <fullName evidence="5">Predicted DNA binding protein, contains HTH domain</fullName>
    </submittedName>
</protein>
<evidence type="ECO:0000313" key="6">
    <source>
        <dbReference type="Proteomes" id="UP000184203"/>
    </source>
</evidence>
<dbReference type="Pfam" id="PF15915">
    <property type="entry name" value="BAT"/>
    <property type="match status" value="1"/>
</dbReference>
<accession>A0A1M6NK74</accession>
<evidence type="ECO:0000313" key="5">
    <source>
        <dbReference type="EMBL" id="SHJ96107.1"/>
    </source>
</evidence>
<keyword evidence="2" id="KW-0804">Transcription</keyword>
<keyword evidence="6" id="KW-1185">Reference proteome</keyword>
<dbReference type="InterPro" id="IPR007050">
    <property type="entry name" value="HTH_bacterioopsin"/>
</dbReference>
<evidence type="ECO:0000259" key="3">
    <source>
        <dbReference type="Pfam" id="PF04967"/>
    </source>
</evidence>
<dbReference type="SUPFAM" id="SSF88659">
    <property type="entry name" value="Sigma3 and sigma4 domains of RNA polymerase sigma factors"/>
    <property type="match status" value="1"/>
</dbReference>
<feature type="domain" description="HTH bat-type" evidence="3">
    <location>
        <begin position="169"/>
        <end position="218"/>
    </location>
</feature>
<reference evidence="6" key="1">
    <citation type="submission" date="2016-11" db="EMBL/GenBank/DDBJ databases">
        <authorList>
            <person name="Varghese N."/>
            <person name="Submissions S."/>
        </authorList>
    </citation>
    <scope>NUCLEOTIDE SEQUENCE [LARGE SCALE GENOMIC DNA]</scope>
    <source>
        <strain evidence="6">DX253</strain>
    </source>
</reference>
<dbReference type="Proteomes" id="UP000184203">
    <property type="component" value="Unassembled WGS sequence"/>
</dbReference>
<gene>
    <name evidence="5" type="ORF">SAMN05444342_0080</name>
</gene>
<dbReference type="EMBL" id="FRAN01000001">
    <property type="protein sequence ID" value="SHJ96107.1"/>
    <property type="molecule type" value="Genomic_DNA"/>
</dbReference>
<feature type="domain" description="Bacterioopsin transcriptional activator GAF and HTH associated" evidence="4">
    <location>
        <begin position="18"/>
        <end position="156"/>
    </location>
</feature>
<evidence type="ECO:0000256" key="2">
    <source>
        <dbReference type="ARBA" id="ARBA00023163"/>
    </source>
</evidence>
<dbReference type="InterPro" id="IPR031803">
    <property type="entry name" value="BAT_GAF/HTH-assoc"/>
</dbReference>
<name>A0A1M6NK74_HALPU</name>
<organism evidence="5 6">
    <name type="scientific">Haladaptatus paucihalophilus DX253</name>
    <dbReference type="NCBI Taxonomy" id="797209"/>
    <lineage>
        <taxon>Archaea</taxon>
        <taxon>Methanobacteriati</taxon>
        <taxon>Methanobacteriota</taxon>
        <taxon>Stenosarchaea group</taxon>
        <taxon>Halobacteria</taxon>
        <taxon>Halobacteriales</taxon>
        <taxon>Haladaptataceae</taxon>
        <taxon>Haladaptatus</taxon>
    </lineage>
</organism>
<keyword evidence="1" id="KW-0805">Transcription regulation</keyword>
<dbReference type="PANTHER" id="PTHR34236:SF1">
    <property type="entry name" value="DIMETHYL SULFOXIDE REDUCTASE TRANSCRIPTIONAL ACTIVATOR"/>
    <property type="match status" value="1"/>
</dbReference>
<sequence length="236" mass="26656">MAERIDACRALLSPVNVVVELRLPHDEFALGELFSYRSDIRIELERIVPTRECSMPFVWVATDDTSFLADITPETPALESIAVLSETENGALCRLVWSDSAQGIHEILTGQDATLLDTVGNEEGWLFRIRFPDHDSTTRFREACDERSISYEVRRIYPVDEFPTKRYGLTDEQREALSTAFASGYFHVPRKTSLSELAETLDISPQAASGRLRRGLERMLEATLLPRSDSVESREG</sequence>